<evidence type="ECO:0000313" key="2">
    <source>
        <dbReference type="EMBL" id="GAA4387653.1"/>
    </source>
</evidence>
<reference evidence="3" key="1">
    <citation type="journal article" date="2019" name="Int. J. Syst. Evol. Microbiol.">
        <title>The Global Catalogue of Microorganisms (GCM) 10K type strain sequencing project: providing services to taxonomists for standard genome sequencing and annotation.</title>
        <authorList>
            <consortium name="The Broad Institute Genomics Platform"/>
            <consortium name="The Broad Institute Genome Sequencing Center for Infectious Disease"/>
            <person name="Wu L."/>
            <person name="Ma J."/>
        </authorList>
    </citation>
    <scope>NUCLEOTIDE SEQUENCE [LARGE SCALE GENOMIC DNA]</scope>
    <source>
        <strain evidence="3">JCM 17808</strain>
    </source>
</reference>
<dbReference type="Proteomes" id="UP001500642">
    <property type="component" value="Unassembled WGS sequence"/>
</dbReference>
<comment type="caution">
    <text evidence="2">The sequence shown here is derived from an EMBL/GenBank/DDBJ whole genome shotgun (WGS) entry which is preliminary data.</text>
</comment>
<dbReference type="InterPro" id="IPR041698">
    <property type="entry name" value="Methyltransf_25"/>
</dbReference>
<feature type="domain" description="Methyltransferase" evidence="1">
    <location>
        <begin position="59"/>
        <end position="149"/>
    </location>
</feature>
<dbReference type="PANTHER" id="PTHR42912">
    <property type="entry name" value="METHYLTRANSFERASE"/>
    <property type="match status" value="1"/>
</dbReference>
<dbReference type="Gene3D" id="3.40.50.150">
    <property type="entry name" value="Vaccinia Virus protein VP39"/>
    <property type="match status" value="1"/>
</dbReference>
<proteinExistence type="predicted"/>
<keyword evidence="3" id="KW-1185">Reference proteome</keyword>
<dbReference type="EMBL" id="BAABGL010000004">
    <property type="protein sequence ID" value="GAA4387653.1"/>
    <property type="molecule type" value="Genomic_DNA"/>
</dbReference>
<dbReference type="InterPro" id="IPR050508">
    <property type="entry name" value="Methyltransf_Superfamily"/>
</dbReference>
<dbReference type="InterPro" id="IPR029063">
    <property type="entry name" value="SAM-dependent_MTases_sf"/>
</dbReference>
<dbReference type="Pfam" id="PF13649">
    <property type="entry name" value="Methyltransf_25"/>
    <property type="match status" value="1"/>
</dbReference>
<dbReference type="RefSeq" id="WP_137318364.1">
    <property type="nucleotide sequence ID" value="NZ_BAABGL010000004.1"/>
</dbReference>
<gene>
    <name evidence="2" type="ORF">GCM10023167_11780</name>
</gene>
<name>A0ABP8JAX6_9MICO</name>
<organism evidence="2 3">
    <name type="scientific">Brevibacterium pityocampae</name>
    <dbReference type="NCBI Taxonomy" id="506594"/>
    <lineage>
        <taxon>Bacteria</taxon>
        <taxon>Bacillati</taxon>
        <taxon>Actinomycetota</taxon>
        <taxon>Actinomycetes</taxon>
        <taxon>Micrococcales</taxon>
        <taxon>Brevibacteriaceae</taxon>
        <taxon>Brevibacterium</taxon>
    </lineage>
</organism>
<evidence type="ECO:0000313" key="3">
    <source>
        <dbReference type="Proteomes" id="UP001500642"/>
    </source>
</evidence>
<accession>A0ABP8JAX6</accession>
<evidence type="ECO:0000259" key="1">
    <source>
        <dbReference type="Pfam" id="PF13649"/>
    </source>
</evidence>
<protein>
    <recommendedName>
        <fullName evidence="1">Methyltransferase domain-containing protein</fullName>
    </recommendedName>
</protein>
<sequence length="210" mass="22519">MDTDERMNWEARYAQAPETSVEGAEPDRELLALLTEITRQDAPSDAGPAVRGAAARTAVDLGSGTGRNTRALVEAGLRTTAVDFSPTAIAALWKRALAEGWDRGLLGITGDLMEWMESTAEHYDLVVGAYLHGVDGALEGALRLLRPGGRLLWTTHAPESPHGPPPHVPRPDVDAVRAEAARVPGITVERLDRTGRGTHTVDIVLLARRG</sequence>
<dbReference type="SUPFAM" id="SSF53335">
    <property type="entry name" value="S-adenosyl-L-methionine-dependent methyltransferases"/>
    <property type="match status" value="1"/>
</dbReference>
<dbReference type="CDD" id="cd02440">
    <property type="entry name" value="AdoMet_MTases"/>
    <property type="match status" value="1"/>
</dbReference>